<reference evidence="2" key="2">
    <citation type="submission" date="2010-04" db="EMBL/GenBank/DDBJ databases">
        <authorList>
            <person name="Buell R."/>
            <person name="Hamilton J."/>
            <person name="Hostetler J."/>
        </authorList>
    </citation>
    <scope>NUCLEOTIDE SEQUENCE [LARGE SCALE GENOMIC DNA]</scope>
    <source>
        <strain evidence="2">DAOM:BR144</strain>
    </source>
</reference>
<sequence length="56" mass="5936">MVLAFVAPFVSVASKLAYTYRNCQVIPAKTRHQNSARSSLEAGCRCSKCGAADCGP</sequence>
<evidence type="ECO:0000313" key="1">
    <source>
        <dbReference type="EnsemblProtists" id="PYU1_T002224"/>
    </source>
</evidence>
<accession>K3WB83</accession>
<evidence type="ECO:0000313" key="2">
    <source>
        <dbReference type="Proteomes" id="UP000019132"/>
    </source>
</evidence>
<reference evidence="2" key="1">
    <citation type="journal article" date="2010" name="Genome Biol.">
        <title>Genome sequence of the necrotrophic plant pathogen Pythium ultimum reveals original pathogenicity mechanisms and effector repertoire.</title>
        <authorList>
            <person name="Levesque C.A."/>
            <person name="Brouwer H."/>
            <person name="Cano L."/>
            <person name="Hamilton J.P."/>
            <person name="Holt C."/>
            <person name="Huitema E."/>
            <person name="Raffaele S."/>
            <person name="Robideau G.P."/>
            <person name="Thines M."/>
            <person name="Win J."/>
            <person name="Zerillo M.M."/>
            <person name="Beakes G.W."/>
            <person name="Boore J.L."/>
            <person name="Busam D."/>
            <person name="Dumas B."/>
            <person name="Ferriera S."/>
            <person name="Fuerstenberg S.I."/>
            <person name="Gachon C.M."/>
            <person name="Gaulin E."/>
            <person name="Govers F."/>
            <person name="Grenville-Briggs L."/>
            <person name="Horner N."/>
            <person name="Hostetler J."/>
            <person name="Jiang R.H."/>
            <person name="Johnson J."/>
            <person name="Krajaejun T."/>
            <person name="Lin H."/>
            <person name="Meijer H.J."/>
            <person name="Moore B."/>
            <person name="Morris P."/>
            <person name="Phuntmart V."/>
            <person name="Puiu D."/>
            <person name="Shetty J."/>
            <person name="Stajich J.E."/>
            <person name="Tripathy S."/>
            <person name="Wawra S."/>
            <person name="van West P."/>
            <person name="Whitty B.R."/>
            <person name="Coutinho P.M."/>
            <person name="Henrissat B."/>
            <person name="Martin F."/>
            <person name="Thomas P.D."/>
            <person name="Tyler B.M."/>
            <person name="De Vries R.P."/>
            <person name="Kamoun S."/>
            <person name="Yandell M."/>
            <person name="Tisserat N."/>
            <person name="Buell C.R."/>
        </authorList>
    </citation>
    <scope>NUCLEOTIDE SEQUENCE</scope>
    <source>
        <strain evidence="2">DAOM:BR144</strain>
    </source>
</reference>
<name>K3WB83_GLOUD</name>
<dbReference type="InParanoid" id="K3WB83"/>
<dbReference type="AlphaFoldDB" id="K3WB83"/>
<organism evidence="1 2">
    <name type="scientific">Globisporangium ultimum (strain ATCC 200006 / CBS 805.95 / DAOM BR144)</name>
    <name type="common">Pythium ultimum</name>
    <dbReference type="NCBI Taxonomy" id="431595"/>
    <lineage>
        <taxon>Eukaryota</taxon>
        <taxon>Sar</taxon>
        <taxon>Stramenopiles</taxon>
        <taxon>Oomycota</taxon>
        <taxon>Peronosporomycetes</taxon>
        <taxon>Pythiales</taxon>
        <taxon>Pythiaceae</taxon>
        <taxon>Globisporangium</taxon>
    </lineage>
</organism>
<proteinExistence type="predicted"/>
<protein>
    <submittedName>
        <fullName evidence="1">Uncharacterized protein</fullName>
    </submittedName>
</protein>
<dbReference type="Proteomes" id="UP000019132">
    <property type="component" value="Unassembled WGS sequence"/>
</dbReference>
<reference evidence="1" key="3">
    <citation type="submission" date="2014-11" db="UniProtKB">
        <authorList>
            <consortium name="EnsemblProtists"/>
        </authorList>
    </citation>
    <scope>IDENTIFICATION</scope>
    <source>
        <strain evidence="1">DAOM BR144</strain>
    </source>
</reference>
<dbReference type="VEuPathDB" id="FungiDB:PYU1_G002221"/>
<dbReference type="HOGENOM" id="CLU_3018496_0_0_1"/>
<keyword evidence="2" id="KW-1185">Reference proteome</keyword>
<dbReference type="EnsemblProtists" id="PYU1_T002224">
    <property type="protein sequence ID" value="PYU1_T002224"/>
    <property type="gene ID" value="PYU1_G002221"/>
</dbReference>